<dbReference type="GO" id="GO:0005634">
    <property type="term" value="C:nucleus"/>
    <property type="evidence" value="ECO:0007669"/>
    <property type="project" value="UniProtKB-SubCell"/>
</dbReference>
<dbReference type="EMBL" id="JAJSOW010000106">
    <property type="protein sequence ID" value="KAI9162499.1"/>
    <property type="molecule type" value="Genomic_DNA"/>
</dbReference>
<reference evidence="3" key="2">
    <citation type="submission" date="2023-02" db="EMBL/GenBank/DDBJ databases">
        <authorList>
            <person name="Swenson N.G."/>
            <person name="Wegrzyn J.L."/>
            <person name="Mcevoy S.L."/>
        </authorList>
    </citation>
    <scope>NUCLEOTIDE SEQUENCE</scope>
    <source>
        <strain evidence="3">91603</strain>
        <tissue evidence="3">Leaf</tissue>
    </source>
</reference>
<dbReference type="InterPro" id="IPR018289">
    <property type="entry name" value="MULE_transposase_dom"/>
</dbReference>
<evidence type="ECO:0000259" key="2">
    <source>
        <dbReference type="Pfam" id="PF10551"/>
    </source>
</evidence>
<gene>
    <name evidence="3" type="ORF">LWI28_027934</name>
</gene>
<keyword evidence="1" id="KW-0479">Metal-binding</keyword>
<dbReference type="Pfam" id="PF10551">
    <property type="entry name" value="MULE"/>
    <property type="match status" value="1"/>
</dbReference>
<accession>A0AAD5IGK6</accession>
<protein>
    <recommendedName>
        <fullName evidence="1">Protein FAR1-RELATED SEQUENCE</fullName>
    </recommendedName>
</protein>
<dbReference type="InterPro" id="IPR031052">
    <property type="entry name" value="FHY3/FAR1"/>
</dbReference>
<keyword evidence="4" id="KW-1185">Reference proteome</keyword>
<keyword evidence="1" id="KW-0862">Zinc</keyword>
<evidence type="ECO:0000256" key="1">
    <source>
        <dbReference type="RuleBase" id="RU367018"/>
    </source>
</evidence>
<feature type="domain" description="MULE transposase" evidence="2">
    <location>
        <begin position="1"/>
        <end position="40"/>
    </location>
</feature>
<comment type="caution">
    <text evidence="3">The sequence shown here is derived from an EMBL/GenBank/DDBJ whole genome shotgun (WGS) entry which is preliminary data.</text>
</comment>
<reference evidence="3" key="1">
    <citation type="journal article" date="2022" name="Plant J.">
        <title>Strategies of tolerance reflected in two North American maple genomes.</title>
        <authorList>
            <person name="McEvoy S.L."/>
            <person name="Sezen U.U."/>
            <person name="Trouern-Trend A."/>
            <person name="McMahon S.M."/>
            <person name="Schaberg P.G."/>
            <person name="Yang J."/>
            <person name="Wegrzyn J.L."/>
            <person name="Swenson N.G."/>
        </authorList>
    </citation>
    <scope>NUCLEOTIDE SEQUENCE</scope>
    <source>
        <strain evidence="3">91603</strain>
    </source>
</reference>
<sequence length="109" mass="12650">MSGKTPKTIFTDQDAAMAKAILQVMSDTYHRFCTWHIMQNALKHMNSVFRGPGGVKNVLSAFMNDIEEEEELLTSWSQMIDQYNVHDNNWLSSIFDVRAKWAYAYVRRA</sequence>
<dbReference type="GO" id="GO:0008270">
    <property type="term" value="F:zinc ion binding"/>
    <property type="evidence" value="ECO:0007669"/>
    <property type="project" value="UniProtKB-UniRule"/>
</dbReference>
<proteinExistence type="inferred from homology"/>
<dbReference type="Proteomes" id="UP001064489">
    <property type="component" value="Chromosome 2"/>
</dbReference>
<name>A0AAD5IGK6_ACENE</name>
<dbReference type="AlphaFoldDB" id="A0AAD5IGK6"/>
<comment type="function">
    <text evidence="1">Putative transcription activator involved in regulating light control of development.</text>
</comment>
<dbReference type="PANTHER" id="PTHR31669">
    <property type="entry name" value="PROTEIN FAR1-RELATED SEQUENCE 10-RELATED"/>
    <property type="match status" value="1"/>
</dbReference>
<organism evidence="3 4">
    <name type="scientific">Acer negundo</name>
    <name type="common">Box elder</name>
    <dbReference type="NCBI Taxonomy" id="4023"/>
    <lineage>
        <taxon>Eukaryota</taxon>
        <taxon>Viridiplantae</taxon>
        <taxon>Streptophyta</taxon>
        <taxon>Embryophyta</taxon>
        <taxon>Tracheophyta</taxon>
        <taxon>Spermatophyta</taxon>
        <taxon>Magnoliopsida</taxon>
        <taxon>eudicotyledons</taxon>
        <taxon>Gunneridae</taxon>
        <taxon>Pentapetalae</taxon>
        <taxon>rosids</taxon>
        <taxon>malvids</taxon>
        <taxon>Sapindales</taxon>
        <taxon>Sapindaceae</taxon>
        <taxon>Hippocastanoideae</taxon>
        <taxon>Acereae</taxon>
        <taxon>Acer</taxon>
    </lineage>
</organism>
<comment type="subcellular location">
    <subcellularLocation>
        <location evidence="1">Nucleus</location>
    </subcellularLocation>
</comment>
<dbReference type="GO" id="GO:0006355">
    <property type="term" value="P:regulation of DNA-templated transcription"/>
    <property type="evidence" value="ECO:0007669"/>
    <property type="project" value="UniProtKB-UniRule"/>
</dbReference>
<evidence type="ECO:0000313" key="3">
    <source>
        <dbReference type="EMBL" id="KAI9162499.1"/>
    </source>
</evidence>
<comment type="similarity">
    <text evidence="1">Belongs to the FHY3/FAR1 family.</text>
</comment>
<dbReference type="PANTHER" id="PTHR31669:SF281">
    <property type="entry name" value="PROTEIN FAR1-RELATED SEQUENCE"/>
    <property type="match status" value="1"/>
</dbReference>
<evidence type="ECO:0000313" key="4">
    <source>
        <dbReference type="Proteomes" id="UP001064489"/>
    </source>
</evidence>
<keyword evidence="1" id="KW-0539">Nucleus</keyword>
<keyword evidence="1" id="KW-0863">Zinc-finger</keyword>